<keyword evidence="3" id="KW-0446">Lipid-binding</keyword>
<keyword evidence="2" id="KW-0333">Golgi apparatus</keyword>
<dbReference type="EMBL" id="QLMJ01000001">
    <property type="protein sequence ID" value="RAK43052.1"/>
    <property type="molecule type" value="Genomic_DNA"/>
</dbReference>
<feature type="transmembrane region" description="Helical" evidence="5">
    <location>
        <begin position="20"/>
        <end position="40"/>
    </location>
</feature>
<evidence type="ECO:0000256" key="5">
    <source>
        <dbReference type="SAM" id="Phobius"/>
    </source>
</evidence>
<dbReference type="InterPro" id="IPR038261">
    <property type="entry name" value="GPP34-like_sf"/>
</dbReference>
<evidence type="ECO:0000256" key="3">
    <source>
        <dbReference type="ARBA" id="ARBA00023121"/>
    </source>
</evidence>
<keyword evidence="5" id="KW-0812">Transmembrane</keyword>
<comment type="caution">
    <text evidence="6">The sequence shown here is derived from an EMBL/GenBank/DDBJ whole genome shotgun (WGS) entry which is preliminary data.</text>
</comment>
<dbReference type="Pfam" id="PF05719">
    <property type="entry name" value="GPP34"/>
    <property type="match status" value="1"/>
</dbReference>
<evidence type="ECO:0000256" key="4">
    <source>
        <dbReference type="ARBA" id="ARBA00023136"/>
    </source>
</evidence>
<dbReference type="Gene3D" id="1.10.3630.10">
    <property type="entry name" value="yeast vps74-n-term truncation variant domain like"/>
    <property type="match status" value="1"/>
</dbReference>
<evidence type="ECO:0000313" key="6">
    <source>
        <dbReference type="EMBL" id="RAK43052.1"/>
    </source>
</evidence>
<protein>
    <submittedName>
        <fullName evidence="6">Golgi phosphoprotein 3 GPP34</fullName>
    </submittedName>
</protein>
<name>A0A327ZJP1_9ACTN</name>
<dbReference type="Proteomes" id="UP000249341">
    <property type="component" value="Unassembled WGS sequence"/>
</dbReference>
<dbReference type="GO" id="GO:0012505">
    <property type="term" value="C:endomembrane system"/>
    <property type="evidence" value="ECO:0007669"/>
    <property type="project" value="UniProtKB-ARBA"/>
</dbReference>
<keyword evidence="4 5" id="KW-0472">Membrane</keyword>
<evidence type="ECO:0000256" key="1">
    <source>
        <dbReference type="ARBA" id="ARBA00004255"/>
    </source>
</evidence>
<dbReference type="OrthoDB" id="3290832at2"/>
<accession>A0A327ZJP1</accession>
<evidence type="ECO:0000256" key="2">
    <source>
        <dbReference type="ARBA" id="ARBA00023034"/>
    </source>
</evidence>
<evidence type="ECO:0000313" key="7">
    <source>
        <dbReference type="Proteomes" id="UP000249341"/>
    </source>
</evidence>
<gene>
    <name evidence="6" type="ORF">B0I29_101182</name>
</gene>
<keyword evidence="5" id="KW-1133">Transmembrane helix</keyword>
<reference evidence="6 7" key="1">
    <citation type="submission" date="2018-06" db="EMBL/GenBank/DDBJ databases">
        <title>Genomic Encyclopedia of Type Strains, Phase III (KMG-III): the genomes of soil and plant-associated and newly described type strains.</title>
        <authorList>
            <person name="Whitman W."/>
        </authorList>
    </citation>
    <scope>NUCLEOTIDE SEQUENCE [LARGE SCALE GENOMIC DNA]</scope>
    <source>
        <strain evidence="6 7">CGMCC 4.7090</strain>
    </source>
</reference>
<organism evidence="6 7">
    <name type="scientific">Actinoplanes lutulentus</name>
    <dbReference type="NCBI Taxonomy" id="1287878"/>
    <lineage>
        <taxon>Bacteria</taxon>
        <taxon>Bacillati</taxon>
        <taxon>Actinomycetota</taxon>
        <taxon>Actinomycetes</taxon>
        <taxon>Micromonosporales</taxon>
        <taxon>Micromonosporaceae</taxon>
        <taxon>Actinoplanes</taxon>
    </lineage>
</organism>
<dbReference type="GO" id="GO:0005737">
    <property type="term" value="C:cytoplasm"/>
    <property type="evidence" value="ECO:0007669"/>
    <property type="project" value="UniProtKB-ARBA"/>
</dbReference>
<dbReference type="AlphaFoldDB" id="A0A327ZJP1"/>
<dbReference type="GO" id="GO:0070273">
    <property type="term" value="F:phosphatidylinositol-4-phosphate binding"/>
    <property type="evidence" value="ECO:0007669"/>
    <property type="project" value="InterPro"/>
</dbReference>
<comment type="subcellular location">
    <subcellularLocation>
        <location evidence="1">Golgi apparatus membrane</location>
        <topology evidence="1">Peripheral membrane protein</topology>
        <orientation evidence="1">Cytoplasmic side</orientation>
    </subcellularLocation>
</comment>
<sequence length="216" mass="23658">MDVPQLPPADDLYLAAHDGIGGRMLVSGHVLGIGLGAALLGELMFWRRIQLTSESTLQVIDAQPTTDAATAAVLRRLVESPGPHGLRQWIMHLSTGLATGLVEHRLTAAEVLRRETKRRLLSTNTSLVFADPLSPGQPAIRIRTRLSYNESLEIPDLMLAGLFLAIGLDQLVFDTLNPRDRARLSDQFRRNLPQPLHHLVSWTRTVTAESAAVGIS</sequence>
<dbReference type="InterPro" id="IPR008628">
    <property type="entry name" value="GPP34-like"/>
</dbReference>
<keyword evidence="7" id="KW-1185">Reference proteome</keyword>
<dbReference type="RefSeq" id="WP_111646866.1">
    <property type="nucleotide sequence ID" value="NZ_JACHWI010000001.1"/>
</dbReference>
<proteinExistence type="predicted"/>